<gene>
    <name evidence="2" type="ORF">GCM10007901_08840</name>
</gene>
<dbReference type="SMART" id="SM00418">
    <property type="entry name" value="HTH_ARSR"/>
    <property type="match status" value="1"/>
</dbReference>
<evidence type="ECO:0000313" key="3">
    <source>
        <dbReference type="Proteomes" id="UP001156670"/>
    </source>
</evidence>
<dbReference type="Proteomes" id="UP001156670">
    <property type="component" value="Unassembled WGS sequence"/>
</dbReference>
<dbReference type="InterPro" id="IPR036388">
    <property type="entry name" value="WH-like_DNA-bd_sf"/>
</dbReference>
<dbReference type="InterPro" id="IPR011991">
    <property type="entry name" value="ArsR-like_HTH"/>
</dbReference>
<name>A0ABQ5XJP3_9GAMM</name>
<reference evidence="3" key="1">
    <citation type="journal article" date="2019" name="Int. J. Syst. Evol. Microbiol.">
        <title>The Global Catalogue of Microorganisms (GCM) 10K type strain sequencing project: providing services to taxonomists for standard genome sequencing and annotation.</title>
        <authorList>
            <consortium name="The Broad Institute Genomics Platform"/>
            <consortium name="The Broad Institute Genome Sequencing Center for Infectious Disease"/>
            <person name="Wu L."/>
            <person name="Ma J."/>
        </authorList>
    </citation>
    <scope>NUCLEOTIDE SEQUENCE [LARGE SCALE GENOMIC DNA]</scope>
    <source>
        <strain evidence="3">NBRC 111980</strain>
    </source>
</reference>
<evidence type="ECO:0000259" key="1">
    <source>
        <dbReference type="SMART" id="SM00418"/>
    </source>
</evidence>
<dbReference type="Pfam" id="PF12840">
    <property type="entry name" value="HTH_20"/>
    <property type="match status" value="1"/>
</dbReference>
<protein>
    <submittedName>
        <fullName evidence="2">Transcriptional regulator</fullName>
    </submittedName>
</protein>
<dbReference type="EMBL" id="BSOB01000006">
    <property type="protein sequence ID" value="GLQ91934.1"/>
    <property type="molecule type" value="Genomic_DNA"/>
</dbReference>
<accession>A0ABQ5XJP3</accession>
<keyword evidence="3" id="KW-1185">Reference proteome</keyword>
<proteinExistence type="predicted"/>
<dbReference type="InterPro" id="IPR036390">
    <property type="entry name" value="WH_DNA-bd_sf"/>
</dbReference>
<feature type="domain" description="HTH arsR-type" evidence="1">
    <location>
        <begin position="19"/>
        <end position="100"/>
    </location>
</feature>
<dbReference type="Gene3D" id="1.10.10.10">
    <property type="entry name" value="Winged helix-like DNA-binding domain superfamily/Winged helix DNA-binding domain"/>
    <property type="match status" value="1"/>
</dbReference>
<comment type="caution">
    <text evidence="2">The sequence shown here is derived from an EMBL/GenBank/DDBJ whole genome shotgun (WGS) entry which is preliminary data.</text>
</comment>
<dbReference type="CDD" id="cd00090">
    <property type="entry name" value="HTH_ARSR"/>
    <property type="match status" value="1"/>
</dbReference>
<dbReference type="PRINTS" id="PR00778">
    <property type="entry name" value="HTHARSR"/>
</dbReference>
<evidence type="ECO:0000313" key="2">
    <source>
        <dbReference type="EMBL" id="GLQ91934.1"/>
    </source>
</evidence>
<organism evidence="2 3">
    <name type="scientific">Dyella acidisoli</name>
    <dbReference type="NCBI Taxonomy" id="1867834"/>
    <lineage>
        <taxon>Bacteria</taxon>
        <taxon>Pseudomonadati</taxon>
        <taxon>Pseudomonadota</taxon>
        <taxon>Gammaproteobacteria</taxon>
        <taxon>Lysobacterales</taxon>
        <taxon>Rhodanobacteraceae</taxon>
        <taxon>Dyella</taxon>
    </lineage>
</organism>
<sequence length="129" mass="14474">MRTMRPLVHPSIEDITVEGILHALSDPVRAAIYAELSISSGATCSNFLKISDRDIPKSTLSQHFRALREAGLIRSERQGVEMRNSTRCEEINQRFPGLIMTIMKAHQIQAAERMRATKRKQGSGRSRVG</sequence>
<dbReference type="InterPro" id="IPR001845">
    <property type="entry name" value="HTH_ArsR_DNA-bd_dom"/>
</dbReference>
<dbReference type="SUPFAM" id="SSF46785">
    <property type="entry name" value="Winged helix' DNA-binding domain"/>
    <property type="match status" value="1"/>
</dbReference>